<proteinExistence type="predicted"/>
<reference evidence="5" key="4">
    <citation type="submission" date="2023-01" db="EMBL/GenBank/DDBJ databases">
        <title>Draft genome sequence of Methylobacterium oxalidis strain NBRC 107715.</title>
        <authorList>
            <person name="Sun Q."/>
            <person name="Mori K."/>
        </authorList>
    </citation>
    <scope>NUCLEOTIDE SEQUENCE</scope>
    <source>
        <strain evidence="5">NBRC 107715</strain>
    </source>
</reference>
<comment type="caution">
    <text evidence="4">The sequence shown here is derived from an EMBL/GenBank/DDBJ whole genome shotgun (WGS) entry which is preliminary data.</text>
</comment>
<dbReference type="CDD" id="cd02440">
    <property type="entry name" value="AdoMet_MTases"/>
    <property type="match status" value="1"/>
</dbReference>
<dbReference type="EMBL" id="BSPK01000016">
    <property type="protein sequence ID" value="GLS62656.1"/>
    <property type="molecule type" value="Genomic_DNA"/>
</dbReference>
<protein>
    <submittedName>
        <fullName evidence="4">Methyltransferase</fullName>
    </submittedName>
</protein>
<dbReference type="PANTHER" id="PTHR47739:SF1">
    <property type="entry name" value="TRNA1(VAL) (ADENINE(37)-N6)-METHYLTRANSFERASE"/>
    <property type="match status" value="1"/>
</dbReference>
<reference evidence="7" key="2">
    <citation type="journal article" date="2019" name="Int. J. Syst. Evol. Microbiol.">
        <title>The Global Catalogue of Microorganisms (GCM) 10K type strain sequencing project: providing services to taxonomists for standard genome sequencing and annotation.</title>
        <authorList>
            <consortium name="The Broad Institute Genomics Platform"/>
            <consortium name="The Broad Institute Genome Sequencing Center for Infectious Disease"/>
            <person name="Wu L."/>
            <person name="Ma J."/>
        </authorList>
    </citation>
    <scope>NUCLEOTIDE SEQUENCE [LARGE SCALE GENOMIC DNA]</scope>
    <source>
        <strain evidence="7">NBRC 107715</strain>
    </source>
</reference>
<accession>A0A512J711</accession>
<dbReference type="InterPro" id="IPR007848">
    <property type="entry name" value="Small_mtfrase_dom"/>
</dbReference>
<dbReference type="EMBL" id="BJZU01000078">
    <property type="protein sequence ID" value="GEP05761.1"/>
    <property type="molecule type" value="Genomic_DNA"/>
</dbReference>
<dbReference type="Proteomes" id="UP001156856">
    <property type="component" value="Unassembled WGS sequence"/>
</dbReference>
<evidence type="ECO:0000313" key="4">
    <source>
        <dbReference type="EMBL" id="GEP05761.1"/>
    </source>
</evidence>
<sequence length="257" mass="27257">MSATAEPDLVLGGRLRLHQPPRGSHRAGTDAVLLATLFRPRPGSVILDLGASSGLVGLACALRAPESRVVLVEREPALADLARRNIAENGLEDRVEVREADILAPAAVRREAGLVPDSADVVLTNPPFLEAGRHRPSPRDGKASAHSFEAGALEAWLRTCADVARPGGRLGLIHRADALPACLDALGNRFGSLRVRPVHARAERPAIRVLVAGTMGSRGPFRLLPPLVLEEADGRFTPENAALHRGEGAAMEMGEDQ</sequence>
<evidence type="ECO:0000313" key="6">
    <source>
        <dbReference type="Proteomes" id="UP000321960"/>
    </source>
</evidence>
<dbReference type="Proteomes" id="UP000321960">
    <property type="component" value="Unassembled WGS sequence"/>
</dbReference>
<evidence type="ECO:0000256" key="1">
    <source>
        <dbReference type="ARBA" id="ARBA00022603"/>
    </source>
</evidence>
<dbReference type="Gene3D" id="3.40.50.150">
    <property type="entry name" value="Vaccinia Virus protein VP39"/>
    <property type="match status" value="1"/>
</dbReference>
<dbReference type="PANTHER" id="PTHR47739">
    <property type="entry name" value="TRNA1(VAL) (ADENINE(37)-N6)-METHYLTRANSFERASE"/>
    <property type="match status" value="1"/>
</dbReference>
<gene>
    <name evidence="5" type="ORF">GCM10007888_10370</name>
    <name evidence="4" type="ORF">MOX02_37990</name>
</gene>
<keyword evidence="1 4" id="KW-0489">Methyltransferase</keyword>
<feature type="domain" description="Methyltransferase small" evidence="3">
    <location>
        <begin position="32"/>
        <end position="132"/>
    </location>
</feature>
<dbReference type="GO" id="GO:0032259">
    <property type="term" value="P:methylation"/>
    <property type="evidence" value="ECO:0007669"/>
    <property type="project" value="UniProtKB-KW"/>
</dbReference>
<evidence type="ECO:0000256" key="2">
    <source>
        <dbReference type="ARBA" id="ARBA00022691"/>
    </source>
</evidence>
<dbReference type="InterPro" id="IPR029063">
    <property type="entry name" value="SAM-dependent_MTases_sf"/>
</dbReference>
<keyword evidence="2" id="KW-0949">S-adenosyl-L-methionine</keyword>
<dbReference type="Pfam" id="PF05175">
    <property type="entry name" value="MTS"/>
    <property type="match status" value="1"/>
</dbReference>
<keyword evidence="7" id="KW-1185">Reference proteome</keyword>
<dbReference type="InterPro" id="IPR050210">
    <property type="entry name" value="tRNA_Adenine-N(6)_MTase"/>
</dbReference>
<evidence type="ECO:0000259" key="3">
    <source>
        <dbReference type="Pfam" id="PF05175"/>
    </source>
</evidence>
<dbReference type="AlphaFoldDB" id="A0A512J711"/>
<reference evidence="4 6" key="3">
    <citation type="submission" date="2019-07" db="EMBL/GenBank/DDBJ databases">
        <title>Whole genome shotgun sequence of Methylobacterium oxalidis NBRC 107715.</title>
        <authorList>
            <person name="Hosoyama A."/>
            <person name="Uohara A."/>
            <person name="Ohji S."/>
            <person name="Ichikawa N."/>
        </authorList>
    </citation>
    <scope>NUCLEOTIDE SEQUENCE [LARGE SCALE GENOMIC DNA]</scope>
    <source>
        <strain evidence="4 6">NBRC 107715</strain>
    </source>
</reference>
<dbReference type="OrthoDB" id="5489421at2"/>
<dbReference type="SUPFAM" id="SSF53335">
    <property type="entry name" value="S-adenosyl-L-methionine-dependent methyltransferases"/>
    <property type="match status" value="1"/>
</dbReference>
<evidence type="ECO:0000313" key="7">
    <source>
        <dbReference type="Proteomes" id="UP001156856"/>
    </source>
</evidence>
<dbReference type="RefSeq" id="WP_147027308.1">
    <property type="nucleotide sequence ID" value="NZ_BJZU01000078.1"/>
</dbReference>
<evidence type="ECO:0000313" key="5">
    <source>
        <dbReference type="EMBL" id="GLS62656.1"/>
    </source>
</evidence>
<reference evidence="5" key="1">
    <citation type="journal article" date="2014" name="Int. J. Syst. Evol. Microbiol.">
        <title>Complete genome of a new Firmicutes species belonging to the dominant human colonic microbiota ('Ruminococcus bicirculans') reveals two chromosomes and a selective capacity to utilize plant glucans.</title>
        <authorList>
            <consortium name="NISC Comparative Sequencing Program"/>
            <person name="Wegmann U."/>
            <person name="Louis P."/>
            <person name="Goesmann A."/>
            <person name="Henrissat B."/>
            <person name="Duncan S.H."/>
            <person name="Flint H.J."/>
        </authorList>
    </citation>
    <scope>NUCLEOTIDE SEQUENCE</scope>
    <source>
        <strain evidence="5">NBRC 107715</strain>
    </source>
</reference>
<keyword evidence="4" id="KW-0808">Transferase</keyword>
<dbReference type="GO" id="GO:0008168">
    <property type="term" value="F:methyltransferase activity"/>
    <property type="evidence" value="ECO:0007669"/>
    <property type="project" value="UniProtKB-KW"/>
</dbReference>
<organism evidence="4 6">
    <name type="scientific">Methylobacterium oxalidis</name>
    <dbReference type="NCBI Taxonomy" id="944322"/>
    <lineage>
        <taxon>Bacteria</taxon>
        <taxon>Pseudomonadati</taxon>
        <taxon>Pseudomonadota</taxon>
        <taxon>Alphaproteobacteria</taxon>
        <taxon>Hyphomicrobiales</taxon>
        <taxon>Methylobacteriaceae</taxon>
        <taxon>Methylobacterium</taxon>
    </lineage>
</organism>
<name>A0A512J711_9HYPH</name>